<keyword evidence="8" id="KW-1185">Reference proteome</keyword>
<dbReference type="Pfam" id="PF13535">
    <property type="entry name" value="ATP-grasp_4"/>
    <property type="match status" value="1"/>
</dbReference>
<evidence type="ECO:0000313" key="8">
    <source>
        <dbReference type="Proteomes" id="UP001610446"/>
    </source>
</evidence>
<keyword evidence="2 4" id="KW-0547">Nucleotide-binding</keyword>
<keyword evidence="1" id="KW-0436">Ligase</keyword>
<dbReference type="SUPFAM" id="SSF56059">
    <property type="entry name" value="Glutathione synthetase ATP-binding domain-like"/>
    <property type="match status" value="1"/>
</dbReference>
<protein>
    <submittedName>
        <fullName evidence="7">ATP-grasp domain-containing protein</fullName>
    </submittedName>
</protein>
<keyword evidence="3 4" id="KW-0067">ATP-binding</keyword>
<comment type="caution">
    <text evidence="7">The sequence shown here is derived from an EMBL/GenBank/DDBJ whole genome shotgun (WGS) entry which is preliminary data.</text>
</comment>
<evidence type="ECO:0000256" key="4">
    <source>
        <dbReference type="PROSITE-ProRule" id="PRU00409"/>
    </source>
</evidence>
<feature type="region of interest" description="Disordered" evidence="5">
    <location>
        <begin position="53"/>
        <end position="89"/>
    </location>
</feature>
<dbReference type="Gene3D" id="3.30.470.20">
    <property type="entry name" value="ATP-grasp fold, B domain"/>
    <property type="match status" value="1"/>
</dbReference>
<name>A0ABR4JN27_9EURO</name>
<accession>A0ABR4JN27</accession>
<evidence type="ECO:0000313" key="7">
    <source>
        <dbReference type="EMBL" id="KAL2841447.1"/>
    </source>
</evidence>
<dbReference type="InterPro" id="IPR011761">
    <property type="entry name" value="ATP-grasp"/>
</dbReference>
<reference evidence="7 8" key="1">
    <citation type="submission" date="2024-07" db="EMBL/GenBank/DDBJ databases">
        <title>Section-level genome sequencing and comparative genomics of Aspergillus sections Usti and Cavernicolus.</title>
        <authorList>
            <consortium name="Lawrence Berkeley National Laboratory"/>
            <person name="Nybo J.L."/>
            <person name="Vesth T.C."/>
            <person name="Theobald S."/>
            <person name="Frisvad J.C."/>
            <person name="Larsen T.O."/>
            <person name="Kjaerboelling I."/>
            <person name="Rothschild-Mancinelli K."/>
            <person name="Lyhne E.K."/>
            <person name="Kogle M.E."/>
            <person name="Barry K."/>
            <person name="Clum A."/>
            <person name="Na H."/>
            <person name="Ledsgaard L."/>
            <person name="Lin J."/>
            <person name="Lipzen A."/>
            <person name="Kuo A."/>
            <person name="Riley R."/>
            <person name="Mondo S."/>
            <person name="Labutti K."/>
            <person name="Haridas S."/>
            <person name="Pangalinan J."/>
            <person name="Salamov A.A."/>
            <person name="Simmons B.A."/>
            <person name="Magnuson J.K."/>
            <person name="Chen J."/>
            <person name="Drula E."/>
            <person name="Henrissat B."/>
            <person name="Wiebenga A."/>
            <person name="Lubbers R.J."/>
            <person name="Gomes A.C."/>
            <person name="Makela M.R."/>
            <person name="Stajich J."/>
            <person name="Grigoriev I.V."/>
            <person name="Mortensen U.H."/>
            <person name="De Vries R.P."/>
            <person name="Baker S.E."/>
            <person name="Andersen M.R."/>
        </authorList>
    </citation>
    <scope>NUCLEOTIDE SEQUENCE [LARGE SCALE GENOMIC DNA]</scope>
    <source>
        <strain evidence="7 8">CBS 123904</strain>
    </source>
</reference>
<evidence type="ECO:0000256" key="1">
    <source>
        <dbReference type="ARBA" id="ARBA00022598"/>
    </source>
</evidence>
<evidence type="ECO:0000256" key="5">
    <source>
        <dbReference type="SAM" id="MobiDB-lite"/>
    </source>
</evidence>
<dbReference type="Gene3D" id="3.30.1490.20">
    <property type="entry name" value="ATP-grasp fold, A domain"/>
    <property type="match status" value="1"/>
</dbReference>
<evidence type="ECO:0000256" key="2">
    <source>
        <dbReference type="ARBA" id="ARBA00022741"/>
    </source>
</evidence>
<evidence type="ECO:0000256" key="3">
    <source>
        <dbReference type="ARBA" id="ARBA00022840"/>
    </source>
</evidence>
<gene>
    <name evidence="7" type="ORF">BJY01DRAFT_257044</name>
</gene>
<dbReference type="InterPro" id="IPR041472">
    <property type="entry name" value="BL00235/CARNS1_N"/>
</dbReference>
<dbReference type="EMBL" id="JBFXLU010000109">
    <property type="protein sequence ID" value="KAL2841447.1"/>
    <property type="molecule type" value="Genomic_DNA"/>
</dbReference>
<dbReference type="InterPro" id="IPR013815">
    <property type="entry name" value="ATP_grasp_subdomain_1"/>
</dbReference>
<evidence type="ECO:0000259" key="6">
    <source>
        <dbReference type="PROSITE" id="PS50975"/>
    </source>
</evidence>
<dbReference type="PANTHER" id="PTHR43585">
    <property type="entry name" value="FUMIPYRROLE BIOSYNTHESIS PROTEIN C"/>
    <property type="match status" value="1"/>
</dbReference>
<dbReference type="PROSITE" id="PS50975">
    <property type="entry name" value="ATP_GRASP"/>
    <property type="match status" value="1"/>
</dbReference>
<dbReference type="Gene3D" id="3.40.50.20">
    <property type="match status" value="1"/>
</dbReference>
<dbReference type="InterPro" id="IPR052032">
    <property type="entry name" value="ATP-dep_AA_Ligase"/>
</dbReference>
<feature type="compositionally biased region" description="Low complexity" evidence="5">
    <location>
        <begin position="57"/>
        <end position="70"/>
    </location>
</feature>
<dbReference type="Pfam" id="PF18130">
    <property type="entry name" value="ATPgrasp_N"/>
    <property type="match status" value="1"/>
</dbReference>
<sequence>MAQSGRVKACWGAVEAYYKLEWRISSATEWWQSVDVTITLQAGQTRIPGHVWQQWPETPDSASDSEASPSVWYAERSESESASRTRLGTPEQDFAPRALALFHQGLRSAARQSTRRVNTDADADVPGDSVTIRFVFPIEPGYAVRADIFKLRMVDLEIVDSESIMAFYPTEPVKLLQPLAGDVGTGTGNVFHAIFTSAVGGILLRPLSSYNSEVKDDGSILQILDIELTNRLSFPWITPSPPPTRTLAIVEGGRSSPEHGGTATSIYTAAQALNISMIVLDVPGHWIEGPKYAHWRKEFLPVQLEPPSLLRDRILNALRGYNIDAIVTFCDSYQVAVAQAAAHLGLPTAPAEAYEVATDKYRTGVSEGRPAFLVHSAEEALHVVEQGKLSYPSIVKPCKGFLSEGVFKVHSPDELSSAVKGVNLDRHGAEFVLEAYCDGPEVDINFVLSEGELLFCEVSDDFPKTADLNRERSKGEEERAQKQPTSFVELGNVLPSNLPATEIEILRESLHKSLVRLGLTTGIFHLEARVQNSSVEYGPVLSPASSSSPSFEPEDNIIDLIPRDIPPTAPPSTWLIEINPRPPGIQETAAVENTYGIDYWAIGLLASLRDHARLRSLSYPFAQGPQYHSEMVFIPVSRGGIFDSDDVCLDLIERRPNLGKYISKSFCFLKKGDKVPAPEEGITVWVAYFIVFSRVGREHLLGVTREIRRETWFSIV</sequence>
<dbReference type="Proteomes" id="UP001610446">
    <property type="component" value="Unassembled WGS sequence"/>
</dbReference>
<feature type="domain" description="ATP-grasp" evidence="6">
    <location>
        <begin position="338"/>
        <end position="608"/>
    </location>
</feature>
<proteinExistence type="predicted"/>
<organism evidence="7 8">
    <name type="scientific">Aspergillus pseudoustus</name>
    <dbReference type="NCBI Taxonomy" id="1810923"/>
    <lineage>
        <taxon>Eukaryota</taxon>
        <taxon>Fungi</taxon>
        <taxon>Dikarya</taxon>
        <taxon>Ascomycota</taxon>
        <taxon>Pezizomycotina</taxon>
        <taxon>Eurotiomycetes</taxon>
        <taxon>Eurotiomycetidae</taxon>
        <taxon>Eurotiales</taxon>
        <taxon>Aspergillaceae</taxon>
        <taxon>Aspergillus</taxon>
        <taxon>Aspergillus subgen. Nidulantes</taxon>
    </lineage>
</organism>
<dbReference type="PANTHER" id="PTHR43585:SF2">
    <property type="entry name" value="ATP-GRASP ENZYME FSQD"/>
    <property type="match status" value="1"/>
</dbReference>